<proteinExistence type="predicted"/>
<name>A0AAD6PYP0_9ROSI</name>
<evidence type="ECO:0000313" key="1">
    <source>
        <dbReference type="EMBL" id="KAJ6972622.1"/>
    </source>
</evidence>
<comment type="caution">
    <text evidence="1">The sequence shown here is derived from an EMBL/GenBank/DDBJ whole genome shotgun (WGS) entry which is preliminary data.</text>
</comment>
<keyword evidence="2" id="KW-1185">Reference proteome</keyword>
<dbReference type="EMBL" id="JAQIZT010000014">
    <property type="protein sequence ID" value="KAJ6972622.1"/>
    <property type="molecule type" value="Genomic_DNA"/>
</dbReference>
<gene>
    <name evidence="1" type="ORF">NC653_033047</name>
</gene>
<sequence>MPGASNTTQLDLSDFEEPENPLTALQIFKNQNLRQLTVFSWRTRGWEVKSRIHGLNLLLDAVCQRNHLATKPCKRWIIKIPSEHG</sequence>
<dbReference type="AlphaFoldDB" id="A0AAD6PYP0"/>
<evidence type="ECO:0000313" key="2">
    <source>
        <dbReference type="Proteomes" id="UP001164929"/>
    </source>
</evidence>
<protein>
    <submittedName>
        <fullName evidence="1">Uncharacterized protein</fullName>
    </submittedName>
</protein>
<organism evidence="1 2">
    <name type="scientific">Populus alba x Populus x berolinensis</name>
    <dbReference type="NCBI Taxonomy" id="444605"/>
    <lineage>
        <taxon>Eukaryota</taxon>
        <taxon>Viridiplantae</taxon>
        <taxon>Streptophyta</taxon>
        <taxon>Embryophyta</taxon>
        <taxon>Tracheophyta</taxon>
        <taxon>Spermatophyta</taxon>
        <taxon>Magnoliopsida</taxon>
        <taxon>eudicotyledons</taxon>
        <taxon>Gunneridae</taxon>
        <taxon>Pentapetalae</taxon>
        <taxon>rosids</taxon>
        <taxon>fabids</taxon>
        <taxon>Malpighiales</taxon>
        <taxon>Salicaceae</taxon>
        <taxon>Saliceae</taxon>
        <taxon>Populus</taxon>
    </lineage>
</organism>
<dbReference type="Proteomes" id="UP001164929">
    <property type="component" value="Chromosome 14"/>
</dbReference>
<accession>A0AAD6PYP0</accession>
<reference evidence="1" key="1">
    <citation type="journal article" date="2023" name="Mol. Ecol. Resour.">
        <title>Chromosome-level genome assembly of a triploid poplar Populus alba 'Berolinensis'.</title>
        <authorList>
            <person name="Chen S."/>
            <person name="Yu Y."/>
            <person name="Wang X."/>
            <person name="Wang S."/>
            <person name="Zhang T."/>
            <person name="Zhou Y."/>
            <person name="He R."/>
            <person name="Meng N."/>
            <person name="Wang Y."/>
            <person name="Liu W."/>
            <person name="Liu Z."/>
            <person name="Liu J."/>
            <person name="Guo Q."/>
            <person name="Huang H."/>
            <person name="Sederoff R.R."/>
            <person name="Wang G."/>
            <person name="Qu G."/>
            <person name="Chen S."/>
        </authorList>
    </citation>
    <scope>NUCLEOTIDE SEQUENCE</scope>
    <source>
        <strain evidence="1">SC-2020</strain>
    </source>
</reference>